<feature type="transmembrane region" description="Helical" evidence="7">
    <location>
        <begin position="326"/>
        <end position="347"/>
    </location>
</feature>
<dbReference type="PANTHER" id="PTHR30572:SF4">
    <property type="entry name" value="ABC TRANSPORTER PERMEASE YTRF"/>
    <property type="match status" value="1"/>
</dbReference>
<feature type="non-terminal residue" evidence="9">
    <location>
        <position position="1"/>
    </location>
</feature>
<feature type="transmembrane region" description="Helical" evidence="7">
    <location>
        <begin position="266"/>
        <end position="290"/>
    </location>
</feature>
<dbReference type="EMBL" id="JAHZIK010001643">
    <property type="protein sequence ID" value="MBW7459436.1"/>
    <property type="molecule type" value="Genomic_DNA"/>
</dbReference>
<sequence length="361" mass="40445">TQYSEPSFLPFTQIPGVEHAAKVFIKKEVSYYTQEKGRGDANPQRREQDKVEMMGIDTYEFGQTGWMRDGLLDYSFSSYLNLIASDPSAVLISRSMAEQHGVQPGDLIQLGWYGVEAVDFIVYGIVDYWPSWNPGAGAQTQTAAEDGDSNQSGRPNLVIGNLSYIQNSLGLEPYEVWLRLKPGTSSETVYNDVVDKGYDILSLRDANQERIQELNDPFQLAINGVMTLDFMISIVITFLGFLLYWVLSLLSRTLQFGILRAMGISYFQLIGMLIVEQLLISGAAIGMGMLSGNVTSRLFVRLFEMSFDPKTQVLPFEVTFDARDQLRLYAIVTGMVIIGIFILGYTVSRIRIHQAVKLGED</sequence>
<dbReference type="InterPro" id="IPR003838">
    <property type="entry name" value="ABC3_permease_C"/>
</dbReference>
<keyword evidence="5 7" id="KW-0472">Membrane</keyword>
<keyword evidence="2" id="KW-1003">Cell membrane</keyword>
<gene>
    <name evidence="9" type="ORF">K0U00_35810</name>
</gene>
<name>A0ABS7CFN6_9BACL</name>
<dbReference type="PANTHER" id="PTHR30572">
    <property type="entry name" value="MEMBRANE COMPONENT OF TRANSPORTER-RELATED"/>
    <property type="match status" value="1"/>
</dbReference>
<comment type="caution">
    <text evidence="9">The sequence shown here is derived from an EMBL/GenBank/DDBJ whole genome shotgun (WGS) entry which is preliminary data.</text>
</comment>
<keyword evidence="4 7" id="KW-1133">Transmembrane helix</keyword>
<feature type="domain" description="ABC3 transporter permease C-terminal" evidence="8">
    <location>
        <begin position="232"/>
        <end position="353"/>
    </location>
</feature>
<reference evidence="9 10" key="1">
    <citation type="submission" date="2021-07" db="EMBL/GenBank/DDBJ databases">
        <title>Paenibacillus radiodurans sp. nov., isolated from the southeastern edge of Tengger Desert.</title>
        <authorList>
            <person name="Zhang G."/>
        </authorList>
    </citation>
    <scope>NUCLEOTIDE SEQUENCE [LARGE SCALE GENOMIC DNA]</scope>
    <source>
        <strain evidence="9 10">CCM 7311</strain>
    </source>
</reference>
<evidence type="ECO:0000256" key="7">
    <source>
        <dbReference type="SAM" id="Phobius"/>
    </source>
</evidence>
<evidence type="ECO:0000256" key="2">
    <source>
        <dbReference type="ARBA" id="ARBA00022475"/>
    </source>
</evidence>
<protein>
    <submittedName>
        <fullName evidence="9">ABC transporter permease</fullName>
    </submittedName>
</protein>
<evidence type="ECO:0000256" key="5">
    <source>
        <dbReference type="ARBA" id="ARBA00023136"/>
    </source>
</evidence>
<accession>A0ABS7CFN6</accession>
<organism evidence="9 10">
    <name type="scientific">Paenibacillus sepulcri</name>
    <dbReference type="NCBI Taxonomy" id="359917"/>
    <lineage>
        <taxon>Bacteria</taxon>
        <taxon>Bacillati</taxon>
        <taxon>Bacillota</taxon>
        <taxon>Bacilli</taxon>
        <taxon>Bacillales</taxon>
        <taxon>Paenibacillaceae</taxon>
        <taxon>Paenibacillus</taxon>
    </lineage>
</organism>
<evidence type="ECO:0000256" key="1">
    <source>
        <dbReference type="ARBA" id="ARBA00004651"/>
    </source>
</evidence>
<evidence type="ECO:0000259" key="8">
    <source>
        <dbReference type="Pfam" id="PF02687"/>
    </source>
</evidence>
<proteinExistence type="inferred from homology"/>
<dbReference type="Pfam" id="PF02687">
    <property type="entry name" value="FtsX"/>
    <property type="match status" value="1"/>
</dbReference>
<comment type="subcellular location">
    <subcellularLocation>
        <location evidence="1">Cell membrane</location>
        <topology evidence="1">Multi-pass membrane protein</topology>
    </subcellularLocation>
</comment>
<dbReference type="InterPro" id="IPR050250">
    <property type="entry name" value="Macrolide_Exporter_MacB"/>
</dbReference>
<evidence type="ECO:0000256" key="3">
    <source>
        <dbReference type="ARBA" id="ARBA00022692"/>
    </source>
</evidence>
<evidence type="ECO:0000313" key="10">
    <source>
        <dbReference type="Proteomes" id="UP001519887"/>
    </source>
</evidence>
<evidence type="ECO:0000256" key="4">
    <source>
        <dbReference type="ARBA" id="ARBA00022989"/>
    </source>
</evidence>
<evidence type="ECO:0000256" key="6">
    <source>
        <dbReference type="ARBA" id="ARBA00038076"/>
    </source>
</evidence>
<dbReference type="Proteomes" id="UP001519887">
    <property type="component" value="Unassembled WGS sequence"/>
</dbReference>
<keyword evidence="3 7" id="KW-0812">Transmembrane</keyword>
<feature type="transmembrane region" description="Helical" evidence="7">
    <location>
        <begin position="220"/>
        <end position="245"/>
    </location>
</feature>
<keyword evidence="10" id="KW-1185">Reference proteome</keyword>
<comment type="similarity">
    <text evidence="6">Belongs to the ABC-4 integral membrane protein family.</text>
</comment>
<evidence type="ECO:0000313" key="9">
    <source>
        <dbReference type="EMBL" id="MBW7459436.1"/>
    </source>
</evidence>